<dbReference type="Proteomes" id="UP000295404">
    <property type="component" value="Unassembled WGS sequence"/>
</dbReference>
<dbReference type="OrthoDB" id="60650at2157"/>
<reference evidence="3" key="2">
    <citation type="submission" date="2017-09" db="EMBL/GenBank/DDBJ databases">
        <authorList>
            <person name="Varghese N."/>
            <person name="Submissions S."/>
        </authorList>
    </citation>
    <scope>NUCLEOTIDE SEQUENCE [LARGE SCALE GENOMIC DNA]</scope>
    <source>
        <strain evidence="3">WG-1MB</strain>
    </source>
</reference>
<gene>
    <name evidence="2" type="ORF">C7960_0342</name>
    <name evidence="1" type="ORF">SAMN06295989_101307</name>
</gene>
<proteinExistence type="predicted"/>
<dbReference type="Proteomes" id="UP000217726">
    <property type="component" value="Unassembled WGS sequence"/>
</dbReference>
<reference evidence="2 4" key="3">
    <citation type="submission" date="2019-03" db="EMBL/GenBank/DDBJ databases">
        <title>Subsurface microbial communities from deep shales in Ohio and West Virginia, USA.</title>
        <authorList>
            <person name="Wrighton K."/>
        </authorList>
    </citation>
    <scope>NUCLEOTIDE SEQUENCE [LARGE SCALE GENOMIC DNA]</scope>
    <source>
        <strain evidence="2 4">WG1_MB</strain>
    </source>
</reference>
<name>A0A285ERC8_9EURY</name>
<keyword evidence="3" id="KW-1185">Reference proteome</keyword>
<evidence type="ECO:0000313" key="2">
    <source>
        <dbReference type="EMBL" id="TCL11224.1"/>
    </source>
</evidence>
<dbReference type="AlphaFoldDB" id="A0A285ERC8"/>
<evidence type="ECO:0000313" key="4">
    <source>
        <dbReference type="Proteomes" id="UP000295404"/>
    </source>
</evidence>
<evidence type="ECO:0000313" key="3">
    <source>
        <dbReference type="Proteomes" id="UP000217726"/>
    </source>
</evidence>
<reference evidence="1" key="1">
    <citation type="submission" date="2017-09" db="EMBL/GenBank/DDBJ databases">
        <authorList>
            <person name="Ehlers B."/>
            <person name="Leendertz F.H."/>
        </authorList>
    </citation>
    <scope>NUCLEOTIDE SEQUENCE [LARGE SCALE GENOMIC DNA]</scope>
    <source>
        <strain evidence="1">WG-1MB</strain>
    </source>
</reference>
<dbReference type="EMBL" id="SMMS01000001">
    <property type="protein sequence ID" value="TCL11224.1"/>
    <property type="molecule type" value="Genomic_DNA"/>
</dbReference>
<organism evidence="1 3">
    <name type="scientific">Methanohalophilus euhalobius</name>
    <dbReference type="NCBI Taxonomy" id="51203"/>
    <lineage>
        <taxon>Archaea</taxon>
        <taxon>Methanobacteriati</taxon>
        <taxon>Methanobacteriota</taxon>
        <taxon>Stenosarchaea group</taxon>
        <taxon>Methanomicrobia</taxon>
        <taxon>Methanosarcinales</taxon>
        <taxon>Methanosarcinaceae</taxon>
        <taxon>Methanohalophilus</taxon>
    </lineage>
</organism>
<evidence type="ECO:0000313" key="1">
    <source>
        <dbReference type="EMBL" id="SNY00744.1"/>
    </source>
</evidence>
<accession>A0A285ERC8</accession>
<sequence>MDTPENKDFEIIPPEPRAGDDVIIRGTSSAESVDVAMTFTKTVPVKGGKYKCRMPDTEVPERPNRLTVRAERVKDLKVRVKILLWITRRARASEGVAEICECDVPSGKYDIRIEGNAADGQSQVSLTVTASRNIKVESGKFEEVLSTRAIPADEFELTIAEQTEIIKLH</sequence>
<dbReference type="RefSeq" id="WP_096711480.1">
    <property type="nucleotide sequence ID" value="NZ_OBDR01000001.1"/>
</dbReference>
<dbReference type="EMBL" id="OBDR01000001">
    <property type="protein sequence ID" value="SNY00744.1"/>
    <property type="molecule type" value="Genomic_DNA"/>
</dbReference>
<protein>
    <submittedName>
        <fullName evidence="1">Uncharacterized protein</fullName>
    </submittedName>
</protein>